<organism evidence="6">
    <name type="scientific">Lactiplantibacillus plantarum</name>
    <name type="common">Lactobacillus plantarum</name>
    <dbReference type="NCBI Taxonomy" id="1590"/>
    <lineage>
        <taxon>Bacteria</taxon>
        <taxon>Bacillati</taxon>
        <taxon>Bacillota</taxon>
        <taxon>Bacilli</taxon>
        <taxon>Lactobacillales</taxon>
        <taxon>Lactobacillaceae</taxon>
        <taxon>Lactiplantibacillus</taxon>
    </lineage>
</organism>
<dbReference type="Gene3D" id="3.30.420.10">
    <property type="entry name" value="Ribonuclease H-like superfamily/Ribonuclease H"/>
    <property type="match status" value="1"/>
</dbReference>
<dbReference type="InterPro" id="IPR052183">
    <property type="entry name" value="IS_Transposase"/>
</dbReference>
<sequence length="249" mass="29454">MQNFSGKLILSIISLKSEVAMMENYFKGRHFQKDIILVAVGYYFRFSLSYRDVVEILRDRGIIIHHTTVMRWVHHYGPLFKLLWRKQRDTHSQSWRVDETYIKIKARWHYFYRAIDSHGLTLDFELRKHRDYQSAYHFLKRLLTTYGRPDCLVTDQYAGTLKAIKQVIKDGLLVKANHQCSKYRNNLIEQDHRLIKHVLVKSSGFQSLRTALKTLSGIEVMHQLHKVSQREPSLFGFSSSQSLIELLVQ</sequence>
<dbReference type="Pfam" id="PF13610">
    <property type="entry name" value="DDE_Tnp_IS240"/>
    <property type="match status" value="1"/>
</dbReference>
<dbReference type="InterPro" id="IPR012337">
    <property type="entry name" value="RNaseH-like_sf"/>
</dbReference>
<dbReference type="NCBIfam" id="NF033587">
    <property type="entry name" value="transpos_IS6"/>
    <property type="match status" value="1"/>
</dbReference>
<name>B3Y984_LACPN</name>
<dbReference type="GO" id="GO:0032196">
    <property type="term" value="P:transposition"/>
    <property type="evidence" value="ECO:0007669"/>
    <property type="project" value="UniProtKB-KW"/>
</dbReference>
<protein>
    <submittedName>
        <fullName evidence="6">Transposase</fullName>
    </submittedName>
</protein>
<dbReference type="EMBL" id="AB450918">
    <property type="protein sequence ID" value="BAG67045.1"/>
    <property type="molecule type" value="Genomic_DNA"/>
</dbReference>
<comment type="function">
    <text evidence="1">Involved in the transposition of the insertion sequence.</text>
</comment>
<feature type="domain" description="DDE" evidence="5">
    <location>
        <begin position="93"/>
        <end position="226"/>
    </location>
</feature>
<keyword evidence="2" id="KW-0815">Transposition</keyword>
<evidence type="ECO:0000313" key="6">
    <source>
        <dbReference type="EMBL" id="BAG67045.1"/>
    </source>
</evidence>
<keyword evidence="6" id="KW-0614">Plasmid</keyword>
<reference evidence="6" key="2">
    <citation type="submission" date="2008-08" db="EMBL/GenBank/DDBJ databases">
        <title>Characterization of a plasmid DNA pLTK13, which carries starch-hydrolyzing gene, isolated from plant originated Lactobacillus plantarum L137.</title>
        <authorList>
            <person name="Kim J.H."/>
            <person name="Yamashita M."/>
        </authorList>
    </citation>
    <scope>NUCLEOTIDE SEQUENCE</scope>
    <source>
        <strain evidence="6">L137</strain>
        <plasmid evidence="6">pLTK13</plasmid>
    </source>
</reference>
<dbReference type="InterPro" id="IPR047930">
    <property type="entry name" value="Transpos_IS6"/>
</dbReference>
<evidence type="ECO:0000256" key="2">
    <source>
        <dbReference type="ARBA" id="ARBA00022578"/>
    </source>
</evidence>
<keyword evidence="3" id="KW-0238">DNA-binding</keyword>
<evidence type="ECO:0000256" key="4">
    <source>
        <dbReference type="ARBA" id="ARBA00023172"/>
    </source>
</evidence>
<keyword evidence="4" id="KW-0233">DNA recombination</keyword>
<evidence type="ECO:0000256" key="1">
    <source>
        <dbReference type="ARBA" id="ARBA00002286"/>
    </source>
</evidence>
<reference evidence="6" key="1">
    <citation type="submission" date="2008-07" db="EMBL/GenBank/DDBJ databases">
        <authorList>
            <person name="Kim J."/>
            <person name="Yamashita M."/>
        </authorList>
    </citation>
    <scope>NUCLEOTIDE SEQUENCE</scope>
    <source>
        <strain evidence="6">L137</strain>
        <plasmid evidence="6">pLTK13</plasmid>
    </source>
</reference>
<geneLocation type="plasmid" evidence="6">
    <name>pLTK13</name>
</geneLocation>
<dbReference type="GO" id="GO:0006310">
    <property type="term" value="P:DNA recombination"/>
    <property type="evidence" value="ECO:0007669"/>
    <property type="project" value="UniProtKB-KW"/>
</dbReference>
<evidence type="ECO:0000259" key="5">
    <source>
        <dbReference type="Pfam" id="PF13610"/>
    </source>
</evidence>
<dbReference type="GO" id="GO:0003677">
    <property type="term" value="F:DNA binding"/>
    <property type="evidence" value="ECO:0007669"/>
    <property type="project" value="UniProtKB-KW"/>
</dbReference>
<accession>B3Y984</accession>
<dbReference type="InterPro" id="IPR036397">
    <property type="entry name" value="RNaseH_sf"/>
</dbReference>
<dbReference type="SUPFAM" id="SSF53098">
    <property type="entry name" value="Ribonuclease H-like"/>
    <property type="match status" value="1"/>
</dbReference>
<dbReference type="PANTHER" id="PTHR35528">
    <property type="entry name" value="BLL1675 PROTEIN"/>
    <property type="match status" value="1"/>
</dbReference>
<dbReference type="AlphaFoldDB" id="B3Y984"/>
<proteinExistence type="predicted"/>
<dbReference type="InterPro" id="IPR032874">
    <property type="entry name" value="DDE_dom"/>
</dbReference>
<evidence type="ECO:0000256" key="3">
    <source>
        <dbReference type="ARBA" id="ARBA00023125"/>
    </source>
</evidence>
<dbReference type="PANTHER" id="PTHR35528:SF3">
    <property type="entry name" value="BLL1675 PROTEIN"/>
    <property type="match status" value="1"/>
</dbReference>